<evidence type="ECO:0000313" key="8">
    <source>
        <dbReference type="Proteomes" id="UP000447393"/>
    </source>
</evidence>
<dbReference type="InterPro" id="IPR001123">
    <property type="entry name" value="LeuE-type"/>
</dbReference>
<evidence type="ECO:0000256" key="1">
    <source>
        <dbReference type="ARBA" id="ARBA00004651"/>
    </source>
</evidence>
<sequence length="208" mass="22940">MFDLSTLLLFMGTAIILVVIPGPDLVFTVTQGMANGKRAGVITAMGLSTGNIVHTLAAALGLSFIIKTSVVVFTIFKIAGALYLFYLAFKSFKRRNVIIRLDNEGNNGSNGLFLKGVLMNILNPKVAIFFLTFLPQFVNYKTLNVPLQMVVLGLIFIILTAIIFSLFGYFSGTFREQFLKKPRFNEYMNVTATIIFVGLGLKLLTTTM</sequence>
<dbReference type="PANTHER" id="PTHR30086:SF20">
    <property type="entry name" value="ARGININE EXPORTER PROTEIN ARGO-RELATED"/>
    <property type="match status" value="1"/>
</dbReference>
<keyword evidence="3 6" id="KW-0812">Transmembrane</keyword>
<dbReference type="RefSeq" id="WP_160917511.1">
    <property type="nucleotide sequence ID" value="NZ_WMEZ01000011.1"/>
</dbReference>
<dbReference type="PIRSF" id="PIRSF006324">
    <property type="entry name" value="LeuE"/>
    <property type="match status" value="1"/>
</dbReference>
<dbReference type="PANTHER" id="PTHR30086">
    <property type="entry name" value="ARGININE EXPORTER PROTEIN ARGO"/>
    <property type="match status" value="1"/>
</dbReference>
<dbReference type="Proteomes" id="UP000447393">
    <property type="component" value="Unassembled WGS sequence"/>
</dbReference>
<feature type="transmembrane region" description="Helical" evidence="6">
    <location>
        <begin position="145"/>
        <end position="167"/>
    </location>
</feature>
<reference evidence="7 8" key="1">
    <citation type="submission" date="2019-11" db="EMBL/GenBank/DDBJ databases">
        <title>Genome sequences of 17 halophilic strains isolated from different environments.</title>
        <authorList>
            <person name="Furrow R.E."/>
        </authorList>
    </citation>
    <scope>NUCLEOTIDE SEQUENCE [LARGE SCALE GENOMIC DNA]</scope>
    <source>
        <strain evidence="7 8">22505_10_Sand</strain>
    </source>
</reference>
<feature type="transmembrane region" description="Helical" evidence="6">
    <location>
        <begin position="70"/>
        <end position="89"/>
    </location>
</feature>
<feature type="transmembrane region" description="Helical" evidence="6">
    <location>
        <begin position="187"/>
        <end position="205"/>
    </location>
</feature>
<dbReference type="AlphaFoldDB" id="A0A845EBH5"/>
<feature type="transmembrane region" description="Helical" evidence="6">
    <location>
        <begin position="110"/>
        <end position="133"/>
    </location>
</feature>
<evidence type="ECO:0000256" key="3">
    <source>
        <dbReference type="ARBA" id="ARBA00022692"/>
    </source>
</evidence>
<keyword evidence="4 6" id="KW-1133">Transmembrane helix</keyword>
<evidence type="ECO:0000256" key="4">
    <source>
        <dbReference type="ARBA" id="ARBA00022989"/>
    </source>
</evidence>
<dbReference type="OrthoDB" id="9784202at2"/>
<dbReference type="GO" id="GO:0005886">
    <property type="term" value="C:plasma membrane"/>
    <property type="evidence" value="ECO:0007669"/>
    <property type="project" value="UniProtKB-SubCell"/>
</dbReference>
<evidence type="ECO:0000256" key="6">
    <source>
        <dbReference type="SAM" id="Phobius"/>
    </source>
</evidence>
<gene>
    <name evidence="7" type="ORF">GLV98_18500</name>
</gene>
<organism evidence="7 8">
    <name type="scientific">Halobacillus litoralis</name>
    <dbReference type="NCBI Taxonomy" id="45668"/>
    <lineage>
        <taxon>Bacteria</taxon>
        <taxon>Bacillati</taxon>
        <taxon>Bacillota</taxon>
        <taxon>Bacilli</taxon>
        <taxon>Bacillales</taxon>
        <taxon>Bacillaceae</taxon>
        <taxon>Halobacillus</taxon>
    </lineage>
</organism>
<evidence type="ECO:0000313" key="7">
    <source>
        <dbReference type="EMBL" id="MYL51469.1"/>
    </source>
</evidence>
<feature type="transmembrane region" description="Helical" evidence="6">
    <location>
        <begin position="39"/>
        <end position="64"/>
    </location>
</feature>
<protein>
    <submittedName>
        <fullName evidence="7">LysE family translocator</fullName>
    </submittedName>
</protein>
<dbReference type="EMBL" id="WMEZ01000011">
    <property type="protein sequence ID" value="MYL51469.1"/>
    <property type="molecule type" value="Genomic_DNA"/>
</dbReference>
<evidence type="ECO:0000256" key="5">
    <source>
        <dbReference type="ARBA" id="ARBA00023136"/>
    </source>
</evidence>
<evidence type="ECO:0000256" key="2">
    <source>
        <dbReference type="ARBA" id="ARBA00022475"/>
    </source>
</evidence>
<dbReference type="Pfam" id="PF01810">
    <property type="entry name" value="LysE"/>
    <property type="match status" value="1"/>
</dbReference>
<comment type="subcellular location">
    <subcellularLocation>
        <location evidence="1">Cell membrane</location>
        <topology evidence="1">Multi-pass membrane protein</topology>
    </subcellularLocation>
</comment>
<name>A0A845EBH5_9BACI</name>
<proteinExistence type="predicted"/>
<accession>A0A845EBH5</accession>
<keyword evidence="2" id="KW-1003">Cell membrane</keyword>
<feature type="transmembrane region" description="Helical" evidence="6">
    <location>
        <begin position="6"/>
        <end position="27"/>
    </location>
</feature>
<dbReference type="GO" id="GO:0015171">
    <property type="term" value="F:amino acid transmembrane transporter activity"/>
    <property type="evidence" value="ECO:0007669"/>
    <property type="project" value="TreeGrafter"/>
</dbReference>
<comment type="caution">
    <text evidence="7">The sequence shown here is derived from an EMBL/GenBank/DDBJ whole genome shotgun (WGS) entry which is preliminary data.</text>
</comment>
<keyword evidence="5 6" id="KW-0472">Membrane</keyword>